<dbReference type="Pfam" id="PF13188">
    <property type="entry name" value="PAS_8"/>
    <property type="match status" value="1"/>
</dbReference>
<dbReference type="SUPFAM" id="SSF103190">
    <property type="entry name" value="Sensory domain-like"/>
    <property type="match status" value="1"/>
</dbReference>
<evidence type="ECO:0000256" key="13">
    <source>
        <dbReference type="ARBA" id="ARBA00023136"/>
    </source>
</evidence>
<dbReference type="SUPFAM" id="SSF55874">
    <property type="entry name" value="ATPase domain of HSP90 chaperone/DNA topoisomerase II/histidine kinase"/>
    <property type="match status" value="1"/>
</dbReference>
<name>A0ABV9H9F7_9MICO</name>
<evidence type="ECO:0000259" key="15">
    <source>
        <dbReference type="PROSITE" id="PS50109"/>
    </source>
</evidence>
<evidence type="ECO:0000256" key="3">
    <source>
        <dbReference type="ARBA" id="ARBA00012438"/>
    </source>
</evidence>
<dbReference type="Pfam" id="PF14689">
    <property type="entry name" value="SPOB_a"/>
    <property type="match status" value="1"/>
</dbReference>
<reference evidence="17" key="1">
    <citation type="journal article" date="2019" name="Int. J. Syst. Evol. Microbiol.">
        <title>The Global Catalogue of Microorganisms (GCM) 10K type strain sequencing project: providing services to taxonomists for standard genome sequencing and annotation.</title>
        <authorList>
            <consortium name="The Broad Institute Genomics Platform"/>
            <consortium name="The Broad Institute Genome Sequencing Center for Infectious Disease"/>
            <person name="Wu L."/>
            <person name="Ma J."/>
        </authorList>
    </citation>
    <scope>NUCLEOTIDE SEQUENCE [LARGE SCALE GENOMIC DNA]</scope>
    <source>
        <strain evidence="17">CCUG 42722</strain>
    </source>
</reference>
<evidence type="ECO:0000256" key="7">
    <source>
        <dbReference type="ARBA" id="ARBA00022692"/>
    </source>
</evidence>
<evidence type="ECO:0000256" key="10">
    <source>
        <dbReference type="ARBA" id="ARBA00022840"/>
    </source>
</evidence>
<dbReference type="Gene3D" id="1.10.287.130">
    <property type="match status" value="1"/>
</dbReference>
<evidence type="ECO:0000313" key="16">
    <source>
        <dbReference type="EMBL" id="MFC4626996.1"/>
    </source>
</evidence>
<keyword evidence="8" id="KW-0547">Nucleotide-binding</keyword>
<keyword evidence="17" id="KW-1185">Reference proteome</keyword>
<dbReference type="PANTHER" id="PTHR43547">
    <property type="entry name" value="TWO-COMPONENT HISTIDINE KINASE"/>
    <property type="match status" value="1"/>
</dbReference>
<evidence type="ECO:0000256" key="2">
    <source>
        <dbReference type="ARBA" id="ARBA00004651"/>
    </source>
</evidence>
<evidence type="ECO:0000256" key="4">
    <source>
        <dbReference type="ARBA" id="ARBA00022475"/>
    </source>
</evidence>
<evidence type="ECO:0000256" key="6">
    <source>
        <dbReference type="ARBA" id="ARBA00022679"/>
    </source>
</evidence>
<keyword evidence="12" id="KW-0902">Two-component regulatory system</keyword>
<evidence type="ECO:0000313" key="17">
    <source>
        <dbReference type="Proteomes" id="UP001596011"/>
    </source>
</evidence>
<dbReference type="Gene3D" id="3.30.450.20">
    <property type="entry name" value="PAS domain"/>
    <property type="match status" value="2"/>
</dbReference>
<dbReference type="EMBL" id="JBHSFI010000001">
    <property type="protein sequence ID" value="MFC4626996.1"/>
    <property type="molecule type" value="Genomic_DNA"/>
</dbReference>
<dbReference type="EC" id="2.7.13.3" evidence="3"/>
<dbReference type="SMART" id="SM00387">
    <property type="entry name" value="HATPase_c"/>
    <property type="match status" value="1"/>
</dbReference>
<dbReference type="SUPFAM" id="SSF55890">
    <property type="entry name" value="Sporulation response regulatory protein Spo0B"/>
    <property type="match status" value="1"/>
</dbReference>
<feature type="domain" description="Histidine kinase" evidence="15">
    <location>
        <begin position="343"/>
        <end position="552"/>
    </location>
</feature>
<dbReference type="InterPro" id="IPR003594">
    <property type="entry name" value="HATPase_dom"/>
</dbReference>
<dbReference type="PANTHER" id="PTHR43547:SF10">
    <property type="entry name" value="SENSOR HISTIDINE KINASE DCUS"/>
    <property type="match status" value="1"/>
</dbReference>
<protein>
    <recommendedName>
        <fullName evidence="3">histidine kinase</fullName>
        <ecNumber evidence="3">2.7.13.3</ecNumber>
    </recommendedName>
</protein>
<comment type="catalytic activity">
    <reaction evidence="1">
        <text>ATP + protein L-histidine = ADP + protein N-phospho-L-histidine.</text>
        <dbReference type="EC" id="2.7.13.3"/>
    </reaction>
</comment>
<keyword evidence="9" id="KW-0418">Kinase</keyword>
<keyword evidence="5" id="KW-0597">Phosphoprotein</keyword>
<dbReference type="InterPro" id="IPR004358">
    <property type="entry name" value="Sig_transdc_His_kin-like_C"/>
</dbReference>
<dbReference type="GO" id="GO:0005524">
    <property type="term" value="F:ATP binding"/>
    <property type="evidence" value="ECO:0007669"/>
    <property type="project" value="UniProtKB-KW"/>
</dbReference>
<dbReference type="InterPro" id="IPR029151">
    <property type="entry name" value="Sensor-like_sf"/>
</dbReference>
<organism evidence="16 17">
    <name type="scientific">Promicromonospora alba</name>
    <dbReference type="NCBI Taxonomy" id="1616110"/>
    <lineage>
        <taxon>Bacteria</taxon>
        <taxon>Bacillati</taxon>
        <taxon>Actinomycetota</taxon>
        <taxon>Actinomycetes</taxon>
        <taxon>Micrococcales</taxon>
        <taxon>Promicromonosporaceae</taxon>
        <taxon>Promicromonospora</taxon>
    </lineage>
</organism>
<evidence type="ECO:0000256" key="1">
    <source>
        <dbReference type="ARBA" id="ARBA00000085"/>
    </source>
</evidence>
<comment type="caution">
    <text evidence="16">The sequence shown here is derived from an EMBL/GenBank/DDBJ whole genome shotgun (WGS) entry which is preliminary data.</text>
</comment>
<dbReference type="PRINTS" id="PR00344">
    <property type="entry name" value="BCTRLSENSOR"/>
</dbReference>
<keyword evidence="11 14" id="KW-1133">Transmembrane helix</keyword>
<keyword evidence="13 14" id="KW-0472">Membrane</keyword>
<evidence type="ECO:0000256" key="9">
    <source>
        <dbReference type="ARBA" id="ARBA00022777"/>
    </source>
</evidence>
<dbReference type="Pfam" id="PF02518">
    <property type="entry name" value="HATPase_c"/>
    <property type="match status" value="1"/>
</dbReference>
<dbReference type="InterPro" id="IPR005467">
    <property type="entry name" value="His_kinase_dom"/>
</dbReference>
<dbReference type="PROSITE" id="PS50109">
    <property type="entry name" value="HIS_KIN"/>
    <property type="match status" value="1"/>
</dbReference>
<feature type="transmembrane region" description="Helical" evidence="14">
    <location>
        <begin position="184"/>
        <end position="206"/>
    </location>
</feature>
<keyword evidence="7 14" id="KW-0812">Transmembrane</keyword>
<evidence type="ECO:0000256" key="12">
    <source>
        <dbReference type="ARBA" id="ARBA00023012"/>
    </source>
</evidence>
<evidence type="ECO:0000256" key="11">
    <source>
        <dbReference type="ARBA" id="ARBA00022989"/>
    </source>
</evidence>
<gene>
    <name evidence="16" type="ORF">ACFO6V_02040</name>
</gene>
<dbReference type="RefSeq" id="WP_377131654.1">
    <property type="nucleotide sequence ID" value="NZ_JBHSFI010000001.1"/>
</dbReference>
<evidence type="ECO:0000256" key="5">
    <source>
        <dbReference type="ARBA" id="ARBA00022553"/>
    </source>
</evidence>
<dbReference type="Proteomes" id="UP001596011">
    <property type="component" value="Unassembled WGS sequence"/>
</dbReference>
<evidence type="ECO:0000256" key="8">
    <source>
        <dbReference type="ARBA" id="ARBA00022741"/>
    </source>
</evidence>
<dbReference type="InterPro" id="IPR036890">
    <property type="entry name" value="HATPase_C_sf"/>
</dbReference>
<dbReference type="Pfam" id="PF17203">
    <property type="entry name" value="sCache_3_2"/>
    <property type="match status" value="1"/>
</dbReference>
<accession>A0ABV9H9F7</accession>
<dbReference type="InterPro" id="IPR033463">
    <property type="entry name" value="sCache_3"/>
</dbReference>
<keyword evidence="10 16" id="KW-0067">ATP-binding</keyword>
<keyword evidence="6" id="KW-0808">Transferase</keyword>
<comment type="subcellular location">
    <subcellularLocation>
        <location evidence="2">Cell membrane</location>
        <topology evidence="2">Multi-pass membrane protein</topology>
    </subcellularLocation>
</comment>
<dbReference type="InterPro" id="IPR016120">
    <property type="entry name" value="Sig_transdc_His_kin_SpoOB"/>
</dbReference>
<proteinExistence type="predicted"/>
<feature type="transmembrane region" description="Helical" evidence="14">
    <location>
        <begin position="12"/>
        <end position="34"/>
    </location>
</feature>
<evidence type="ECO:0000256" key="14">
    <source>
        <dbReference type="SAM" id="Phobius"/>
    </source>
</evidence>
<dbReference type="InterPro" id="IPR000014">
    <property type="entry name" value="PAS"/>
</dbReference>
<sequence length="579" mass="60825">MAQRRGASIARWFLAVHTTLLFVGAIVVFGLLVLDARSTAQTHAAKESIDVAATVAAESLVIDTVARAHADAATDRAGSVAEASGVLQPYAERVMDATGIAYLTVMDTDRTRYTHRNEWQIGRAFVGSTAPALRGETFTEVYAGTLGPSIRAVVPVVTDDGEVVGMVSAGVTLDRLWDSIVRRLVIVGIGTLLAFGAGAVAAALLARRLDRITESKGPDELAHLFTAHEAVLHSVEEGMLLVEDGTVVLANDEALRLLGVPDLAAPFAVADPRLSPAVRDVLCGSTPEGPVRVGDRVLLVGRDTAAASGRNVGEVISLRDRTELQRITGELSSVRTISDALRAQTHDFSNRLHTIATLIELGRSDEALRFVASERDLGQRLTDRVVQAIEEPVIAALVLGKAAQARERAVEMHFETHLAPGTHWLEPVDVVTILGNLIDNAIDAAAARALEDTTEPAAEAWVEVYLANGDDGSLVFQVSDSGTGIADTDRDRIFEHGWSTKDATAGGRGYGLALVRQVVESLGGDIEVSQGTGTSAGTSAGAVFTVTLPRPAAVAPRVRAAGMAGARPAGSAGAQVVRP</sequence>
<keyword evidence="4" id="KW-1003">Cell membrane</keyword>
<dbReference type="InterPro" id="IPR039506">
    <property type="entry name" value="SPOB_a"/>
</dbReference>
<dbReference type="Gene3D" id="3.30.565.10">
    <property type="entry name" value="Histidine kinase-like ATPase, C-terminal domain"/>
    <property type="match status" value="1"/>
</dbReference>